<evidence type="ECO:0000313" key="3">
    <source>
        <dbReference type="Proteomes" id="UP000664203"/>
    </source>
</evidence>
<dbReference type="Pfam" id="PF14617">
    <property type="entry name" value="CMS1"/>
    <property type="match status" value="1"/>
</dbReference>
<accession>A0A8H3JB16</accession>
<dbReference type="InterPro" id="IPR032704">
    <property type="entry name" value="Cms1"/>
</dbReference>
<keyword evidence="3" id="KW-1185">Reference proteome</keyword>
<sequence>MSEMSMKSLSALPERKQQADSTRTDTPPFNAKRKRSDDEGINLDDVVVNSEKRKKSKKLKEPKSVDGFKFDMDRGLNLAIAKLDNRLLADYLAKRTTRFLPDLSLVEFEDRRISGMFGDKSFGPQ</sequence>
<dbReference type="EMBL" id="CAJPDR010001421">
    <property type="protein sequence ID" value="CAF9943872.1"/>
    <property type="molecule type" value="Genomic_DNA"/>
</dbReference>
<dbReference type="Proteomes" id="UP000664203">
    <property type="component" value="Unassembled WGS sequence"/>
</dbReference>
<proteinExistence type="predicted"/>
<evidence type="ECO:0000256" key="1">
    <source>
        <dbReference type="SAM" id="MobiDB-lite"/>
    </source>
</evidence>
<organism evidence="2 3">
    <name type="scientific">Alectoria fallacina</name>
    <dbReference type="NCBI Taxonomy" id="1903189"/>
    <lineage>
        <taxon>Eukaryota</taxon>
        <taxon>Fungi</taxon>
        <taxon>Dikarya</taxon>
        <taxon>Ascomycota</taxon>
        <taxon>Pezizomycotina</taxon>
        <taxon>Lecanoromycetes</taxon>
        <taxon>OSLEUM clade</taxon>
        <taxon>Lecanoromycetidae</taxon>
        <taxon>Lecanorales</taxon>
        <taxon>Lecanorineae</taxon>
        <taxon>Parmeliaceae</taxon>
        <taxon>Alectoria</taxon>
    </lineage>
</organism>
<gene>
    <name evidence="2" type="ORF">ALECFALPRED_001713</name>
</gene>
<name>A0A8H3JB16_9LECA</name>
<reference evidence="2" key="1">
    <citation type="submission" date="2021-03" db="EMBL/GenBank/DDBJ databases">
        <authorList>
            <person name="Tagirdzhanova G."/>
        </authorList>
    </citation>
    <scope>NUCLEOTIDE SEQUENCE</scope>
</reference>
<comment type="caution">
    <text evidence="2">The sequence shown here is derived from an EMBL/GenBank/DDBJ whole genome shotgun (WGS) entry which is preliminary data.</text>
</comment>
<evidence type="ECO:0000313" key="2">
    <source>
        <dbReference type="EMBL" id="CAF9943872.1"/>
    </source>
</evidence>
<protein>
    <submittedName>
        <fullName evidence="2">Uncharacterized protein</fullName>
    </submittedName>
</protein>
<dbReference type="AlphaFoldDB" id="A0A8H3JB16"/>
<feature type="region of interest" description="Disordered" evidence="1">
    <location>
        <begin position="1"/>
        <end position="45"/>
    </location>
</feature>
<dbReference type="OrthoDB" id="1929311at2759"/>